<name>A0A517Z036_9PLAN</name>
<evidence type="ECO:0000256" key="2">
    <source>
        <dbReference type="ARBA" id="ARBA00022801"/>
    </source>
</evidence>
<gene>
    <name evidence="4" type="primary">pip</name>
    <name evidence="4" type="ORF">Mal4_00510</name>
</gene>
<dbReference type="EC" id="3.4.11.5" evidence="4"/>
<proteinExistence type="inferred from homology"/>
<dbReference type="SUPFAM" id="SSF53474">
    <property type="entry name" value="alpha/beta-Hydrolases"/>
    <property type="match status" value="1"/>
</dbReference>
<sequence>MIDELKALSIHETEQWVLCRGNDAARPIVLFVHGGPGYPLMWFARTFDDPLLAEFLVVHWDQRNAGKSCSSDIPAESCTLVQIILDGLEVTRQLRERFRDNRILLVGHSWGTLVAAGMASESPADFRALVLVGTCPDTRQGDQLRYERLLDLAAAQNDSAAEDDLQRLGPPPYTTFDQYAALGEVIVRLHGFAGTSQRYSEQELADAMLQNREYSSDELERAFESIRTSIDRLGDFLASHRLADAVPRIEVPVFVVHGRHDFNTPLEPAKAYFDELEAPAGKHWLLLEDSAHFPMYDEPDRFLDVLRRVSQA</sequence>
<dbReference type="InterPro" id="IPR000073">
    <property type="entry name" value="AB_hydrolase_1"/>
</dbReference>
<dbReference type="GO" id="GO:0004177">
    <property type="term" value="F:aminopeptidase activity"/>
    <property type="evidence" value="ECO:0007669"/>
    <property type="project" value="UniProtKB-KW"/>
</dbReference>
<evidence type="ECO:0000256" key="1">
    <source>
        <dbReference type="ARBA" id="ARBA00010088"/>
    </source>
</evidence>
<feature type="domain" description="AB hydrolase-1" evidence="3">
    <location>
        <begin position="27"/>
        <end position="299"/>
    </location>
</feature>
<dbReference type="Pfam" id="PF00561">
    <property type="entry name" value="Abhydrolase_1"/>
    <property type="match status" value="1"/>
</dbReference>
<keyword evidence="4" id="KW-0031">Aminopeptidase</keyword>
<dbReference type="InterPro" id="IPR002410">
    <property type="entry name" value="Peptidase_S33"/>
</dbReference>
<reference evidence="4 5" key="1">
    <citation type="submission" date="2019-02" db="EMBL/GenBank/DDBJ databases">
        <title>Deep-cultivation of Planctomycetes and their phenomic and genomic characterization uncovers novel biology.</title>
        <authorList>
            <person name="Wiegand S."/>
            <person name="Jogler M."/>
            <person name="Boedeker C."/>
            <person name="Pinto D."/>
            <person name="Vollmers J."/>
            <person name="Rivas-Marin E."/>
            <person name="Kohn T."/>
            <person name="Peeters S.H."/>
            <person name="Heuer A."/>
            <person name="Rast P."/>
            <person name="Oberbeckmann S."/>
            <person name="Bunk B."/>
            <person name="Jeske O."/>
            <person name="Meyerdierks A."/>
            <person name="Storesund J.E."/>
            <person name="Kallscheuer N."/>
            <person name="Luecker S."/>
            <person name="Lage O.M."/>
            <person name="Pohl T."/>
            <person name="Merkel B.J."/>
            <person name="Hornburger P."/>
            <person name="Mueller R.-W."/>
            <person name="Bruemmer F."/>
            <person name="Labrenz M."/>
            <person name="Spormann A.M."/>
            <person name="Op den Camp H."/>
            <person name="Overmann J."/>
            <person name="Amann R."/>
            <person name="Jetten M.S.M."/>
            <person name="Mascher T."/>
            <person name="Medema M.H."/>
            <person name="Devos D.P."/>
            <person name="Kaster A.-K."/>
            <person name="Ovreas L."/>
            <person name="Rohde M."/>
            <person name="Galperin M.Y."/>
            <person name="Jogler C."/>
        </authorList>
    </citation>
    <scope>NUCLEOTIDE SEQUENCE [LARGE SCALE GENOMIC DNA]</scope>
    <source>
        <strain evidence="4 5">Mal4</strain>
    </source>
</reference>
<protein>
    <submittedName>
        <fullName evidence="4">Proline iminopeptidase</fullName>
        <ecNumber evidence="4">3.4.11.5</ecNumber>
    </submittedName>
</protein>
<accession>A0A517Z036</accession>
<dbReference type="Proteomes" id="UP000320496">
    <property type="component" value="Chromosome"/>
</dbReference>
<organism evidence="4 5">
    <name type="scientific">Maioricimonas rarisocia</name>
    <dbReference type="NCBI Taxonomy" id="2528026"/>
    <lineage>
        <taxon>Bacteria</taxon>
        <taxon>Pseudomonadati</taxon>
        <taxon>Planctomycetota</taxon>
        <taxon>Planctomycetia</taxon>
        <taxon>Planctomycetales</taxon>
        <taxon>Planctomycetaceae</taxon>
        <taxon>Maioricimonas</taxon>
    </lineage>
</organism>
<dbReference type="KEGG" id="mri:Mal4_00510"/>
<evidence type="ECO:0000313" key="4">
    <source>
        <dbReference type="EMBL" id="QDU35769.1"/>
    </source>
</evidence>
<dbReference type="PANTHER" id="PTHR43798:SF33">
    <property type="entry name" value="HYDROLASE, PUTATIVE (AFU_ORTHOLOGUE AFUA_2G14860)-RELATED"/>
    <property type="match status" value="1"/>
</dbReference>
<dbReference type="PRINTS" id="PR00793">
    <property type="entry name" value="PROAMNOPTASE"/>
</dbReference>
<dbReference type="InterPro" id="IPR029058">
    <property type="entry name" value="AB_hydrolase_fold"/>
</dbReference>
<dbReference type="EMBL" id="CP036275">
    <property type="protein sequence ID" value="QDU35769.1"/>
    <property type="molecule type" value="Genomic_DNA"/>
</dbReference>
<comment type="similarity">
    <text evidence="1">Belongs to the peptidase S33 family.</text>
</comment>
<dbReference type="GO" id="GO:0016020">
    <property type="term" value="C:membrane"/>
    <property type="evidence" value="ECO:0007669"/>
    <property type="project" value="TreeGrafter"/>
</dbReference>
<keyword evidence="4" id="KW-0645">Protease</keyword>
<dbReference type="OrthoDB" id="9775557at2"/>
<dbReference type="PANTHER" id="PTHR43798">
    <property type="entry name" value="MONOACYLGLYCEROL LIPASE"/>
    <property type="match status" value="1"/>
</dbReference>
<keyword evidence="2 4" id="KW-0378">Hydrolase</keyword>
<keyword evidence="5" id="KW-1185">Reference proteome</keyword>
<dbReference type="AlphaFoldDB" id="A0A517Z036"/>
<dbReference type="InterPro" id="IPR050266">
    <property type="entry name" value="AB_hydrolase_sf"/>
</dbReference>
<evidence type="ECO:0000259" key="3">
    <source>
        <dbReference type="Pfam" id="PF00561"/>
    </source>
</evidence>
<dbReference type="Gene3D" id="3.40.50.1820">
    <property type="entry name" value="alpha/beta hydrolase"/>
    <property type="match status" value="1"/>
</dbReference>
<dbReference type="RefSeq" id="WP_145366472.1">
    <property type="nucleotide sequence ID" value="NZ_CP036275.1"/>
</dbReference>
<dbReference type="GO" id="GO:0006508">
    <property type="term" value="P:proteolysis"/>
    <property type="evidence" value="ECO:0007669"/>
    <property type="project" value="InterPro"/>
</dbReference>
<evidence type="ECO:0000313" key="5">
    <source>
        <dbReference type="Proteomes" id="UP000320496"/>
    </source>
</evidence>